<evidence type="ECO:0000256" key="1">
    <source>
        <dbReference type="SAM" id="SignalP"/>
    </source>
</evidence>
<dbReference type="Proteomes" id="UP000717696">
    <property type="component" value="Unassembled WGS sequence"/>
</dbReference>
<organism evidence="3 4">
    <name type="scientific">Dactylonectria estremocensis</name>
    <dbReference type="NCBI Taxonomy" id="1079267"/>
    <lineage>
        <taxon>Eukaryota</taxon>
        <taxon>Fungi</taxon>
        <taxon>Dikarya</taxon>
        <taxon>Ascomycota</taxon>
        <taxon>Pezizomycotina</taxon>
        <taxon>Sordariomycetes</taxon>
        <taxon>Hypocreomycetidae</taxon>
        <taxon>Hypocreales</taxon>
        <taxon>Nectriaceae</taxon>
        <taxon>Dactylonectria</taxon>
    </lineage>
</organism>
<keyword evidence="4" id="KW-1185">Reference proteome</keyword>
<evidence type="ECO:0000313" key="4">
    <source>
        <dbReference type="Proteomes" id="UP000717696"/>
    </source>
</evidence>
<dbReference type="EMBL" id="JAGMUU010000032">
    <property type="protein sequence ID" value="KAH7118212.1"/>
    <property type="molecule type" value="Genomic_DNA"/>
</dbReference>
<feature type="chain" id="PRO_5040653971" evidence="1">
    <location>
        <begin position="20"/>
        <end position="95"/>
    </location>
</feature>
<reference evidence="3" key="1">
    <citation type="journal article" date="2021" name="Nat. Commun.">
        <title>Genetic determinants of endophytism in the Arabidopsis root mycobiome.</title>
        <authorList>
            <person name="Mesny F."/>
            <person name="Miyauchi S."/>
            <person name="Thiergart T."/>
            <person name="Pickel B."/>
            <person name="Atanasova L."/>
            <person name="Karlsson M."/>
            <person name="Huettel B."/>
            <person name="Barry K.W."/>
            <person name="Haridas S."/>
            <person name="Chen C."/>
            <person name="Bauer D."/>
            <person name="Andreopoulos W."/>
            <person name="Pangilinan J."/>
            <person name="LaButti K."/>
            <person name="Riley R."/>
            <person name="Lipzen A."/>
            <person name="Clum A."/>
            <person name="Drula E."/>
            <person name="Henrissat B."/>
            <person name="Kohler A."/>
            <person name="Grigoriev I.V."/>
            <person name="Martin F.M."/>
            <person name="Hacquard S."/>
        </authorList>
    </citation>
    <scope>NUCLEOTIDE SEQUENCE</scope>
    <source>
        <strain evidence="3">MPI-CAGE-AT-0021</strain>
    </source>
</reference>
<evidence type="ECO:0000313" key="3">
    <source>
        <dbReference type="EMBL" id="KAH7118212.1"/>
    </source>
</evidence>
<dbReference type="AlphaFoldDB" id="A0A9P9DFX1"/>
<evidence type="ECO:0000313" key="2">
    <source>
        <dbReference type="EMBL" id="KAH7111918.1"/>
    </source>
</evidence>
<keyword evidence="1" id="KW-0732">Signal</keyword>
<gene>
    <name evidence="3" type="ORF">B0J13DRAFT_569807</name>
    <name evidence="2" type="ORF">B0J13DRAFT_576220</name>
</gene>
<proteinExistence type="predicted"/>
<name>A0A9P9DFX1_9HYPO</name>
<comment type="caution">
    <text evidence="3">The sequence shown here is derived from an EMBL/GenBank/DDBJ whole genome shotgun (WGS) entry which is preliminary data.</text>
</comment>
<accession>A0A9P9DFX1</accession>
<feature type="signal peptide" evidence="1">
    <location>
        <begin position="1"/>
        <end position="19"/>
    </location>
</feature>
<protein>
    <submittedName>
        <fullName evidence="3">Uncharacterized protein</fullName>
    </submittedName>
</protein>
<dbReference type="OrthoDB" id="4965594at2759"/>
<sequence>MRLINIVAFAVAFSPGALAKCKGPWGQVCEWHGSAPFCGSSSASFGDVDSDGLTLVASSEKDDLLNDLGGYDCTRDYGYGCWTGYKRLWCEETSI</sequence>
<dbReference type="EMBL" id="JAGMUU010000053">
    <property type="protein sequence ID" value="KAH7111918.1"/>
    <property type="molecule type" value="Genomic_DNA"/>
</dbReference>